<dbReference type="SMART" id="SM00450">
    <property type="entry name" value="RHOD"/>
    <property type="match status" value="1"/>
</dbReference>
<keyword evidence="3" id="KW-1185">Reference proteome</keyword>
<dbReference type="Pfam" id="PF00581">
    <property type="entry name" value="Rhodanese"/>
    <property type="match status" value="1"/>
</dbReference>
<dbReference type="RefSeq" id="WP_240569064.1">
    <property type="nucleotide sequence ID" value="NZ_JAKVPY010000018.1"/>
</dbReference>
<gene>
    <name evidence="2" type="ORF">MKP05_14900</name>
</gene>
<evidence type="ECO:0000313" key="2">
    <source>
        <dbReference type="EMBL" id="MCH4564397.1"/>
    </source>
</evidence>
<name>A0ABS9RX24_9GAMM</name>
<dbReference type="SUPFAM" id="SSF52821">
    <property type="entry name" value="Rhodanese/Cell cycle control phosphatase"/>
    <property type="match status" value="1"/>
</dbReference>
<dbReference type="PANTHER" id="PTHR43031:SF1">
    <property type="entry name" value="PYRIDINE NUCLEOTIDE-DISULPHIDE OXIDOREDUCTASE"/>
    <property type="match status" value="1"/>
</dbReference>
<feature type="domain" description="Rhodanese" evidence="1">
    <location>
        <begin position="18"/>
        <end position="110"/>
    </location>
</feature>
<dbReference type="InterPro" id="IPR036873">
    <property type="entry name" value="Rhodanese-like_dom_sf"/>
</dbReference>
<reference evidence="2 3" key="1">
    <citation type="submission" date="2022-02" db="EMBL/GenBank/DDBJ databases">
        <title>Halomonas fukangensis sp. nov., a halophilic bacterium isolated from a bulk soil of Kalidium foliatum at Fukang.</title>
        <authorList>
            <person name="Huang Y."/>
        </authorList>
    </citation>
    <scope>NUCLEOTIDE SEQUENCE [LARGE SCALE GENOMIC DNA]</scope>
    <source>
        <strain evidence="2 3">EGI 63088</strain>
    </source>
</reference>
<evidence type="ECO:0000313" key="3">
    <source>
        <dbReference type="Proteomes" id="UP001202117"/>
    </source>
</evidence>
<dbReference type="PROSITE" id="PS00380">
    <property type="entry name" value="RHODANESE_1"/>
    <property type="match status" value="1"/>
</dbReference>
<comment type="caution">
    <text evidence="2">The sequence shown here is derived from an EMBL/GenBank/DDBJ whole genome shotgun (WGS) entry which is preliminary data.</text>
</comment>
<dbReference type="Gene3D" id="3.40.250.10">
    <property type="entry name" value="Rhodanese-like domain"/>
    <property type="match status" value="1"/>
</dbReference>
<proteinExistence type="predicted"/>
<dbReference type="InterPro" id="IPR050229">
    <property type="entry name" value="GlpE_sulfurtransferase"/>
</dbReference>
<dbReference type="PANTHER" id="PTHR43031">
    <property type="entry name" value="FAD-DEPENDENT OXIDOREDUCTASE"/>
    <property type="match status" value="1"/>
</dbReference>
<dbReference type="PROSITE" id="PS50206">
    <property type="entry name" value="RHODANESE_3"/>
    <property type="match status" value="1"/>
</dbReference>
<dbReference type="EMBL" id="JAKVPY010000018">
    <property type="protein sequence ID" value="MCH4564397.1"/>
    <property type="molecule type" value="Genomic_DNA"/>
</dbReference>
<evidence type="ECO:0000259" key="1">
    <source>
        <dbReference type="PROSITE" id="PS50206"/>
    </source>
</evidence>
<sequence length="116" mass="12689">MAPMTPIATETLRAWQVQGHEFVLIDTLPAKSFAKGHLPGAINIVSDDILARAPALLPDKHIPIVVYCASTTCKRAGRSAERLERLGYTRVYHYAGGKRDWEAAGYPLTPISDETA</sequence>
<organism evidence="2 3">
    <name type="scientific">Halomonas flagellata</name>
    <dbReference type="NCBI Taxonomy" id="2920385"/>
    <lineage>
        <taxon>Bacteria</taxon>
        <taxon>Pseudomonadati</taxon>
        <taxon>Pseudomonadota</taxon>
        <taxon>Gammaproteobacteria</taxon>
        <taxon>Oceanospirillales</taxon>
        <taxon>Halomonadaceae</taxon>
        <taxon>Halomonas</taxon>
    </lineage>
</organism>
<dbReference type="InterPro" id="IPR001763">
    <property type="entry name" value="Rhodanese-like_dom"/>
</dbReference>
<protein>
    <submittedName>
        <fullName evidence="2">Rhodanese-like domain-containing protein</fullName>
    </submittedName>
</protein>
<accession>A0ABS9RX24</accession>
<dbReference type="InterPro" id="IPR001307">
    <property type="entry name" value="Thiosulphate_STrfase_CS"/>
</dbReference>
<dbReference type="Proteomes" id="UP001202117">
    <property type="component" value="Unassembled WGS sequence"/>
</dbReference>
<dbReference type="CDD" id="cd00158">
    <property type="entry name" value="RHOD"/>
    <property type="match status" value="1"/>
</dbReference>